<accession>A0A183PXG0</accession>
<evidence type="ECO:0000313" key="3">
    <source>
        <dbReference type="Proteomes" id="UP000269396"/>
    </source>
</evidence>
<dbReference type="EMBL" id="UZAL01041573">
    <property type="protein sequence ID" value="VDP78716.1"/>
    <property type="molecule type" value="Genomic_DNA"/>
</dbReference>
<feature type="compositionally biased region" description="Basic and acidic residues" evidence="1">
    <location>
        <begin position="1"/>
        <end position="18"/>
    </location>
</feature>
<dbReference type="PANTHER" id="PTHR47027">
    <property type="entry name" value="REVERSE TRANSCRIPTASE DOMAIN-CONTAINING PROTEIN"/>
    <property type="match status" value="1"/>
</dbReference>
<dbReference type="PANTHER" id="PTHR47027:SF25">
    <property type="entry name" value="REVERSE TRANSCRIPTASE DOMAIN-CONTAINING PROTEIN"/>
    <property type="match status" value="1"/>
</dbReference>
<feature type="region of interest" description="Disordered" evidence="1">
    <location>
        <begin position="1"/>
        <end position="20"/>
    </location>
</feature>
<proteinExistence type="predicted"/>
<dbReference type="AlphaFoldDB" id="A0A183PXG0"/>
<evidence type="ECO:0000256" key="1">
    <source>
        <dbReference type="SAM" id="MobiDB-lite"/>
    </source>
</evidence>
<name>A0A183PXG0_9TREM</name>
<organism evidence="2 3">
    <name type="scientific">Schistosoma mattheei</name>
    <dbReference type="NCBI Taxonomy" id="31246"/>
    <lineage>
        <taxon>Eukaryota</taxon>
        <taxon>Metazoa</taxon>
        <taxon>Spiralia</taxon>
        <taxon>Lophotrochozoa</taxon>
        <taxon>Platyhelminthes</taxon>
        <taxon>Trematoda</taxon>
        <taxon>Digenea</taxon>
        <taxon>Strigeidida</taxon>
        <taxon>Schistosomatoidea</taxon>
        <taxon>Schistosomatidae</taxon>
        <taxon>Schistosoma</taxon>
    </lineage>
</organism>
<sequence>MSFTNDRRNQDSHQKNQEGKAAGPKYILVEALKFGGENKSQWIGKKHTSSKYQRKEIRANVRTTKAHYGVPDNIVNIIQNSYDGIHCNVVYEGRLADAFQVRIRVRQGCVLSSFLFLLVVDWITKTSTSGGTHGIKWTDRNQLEDLDIADDLALSIPYTSTNAG</sequence>
<dbReference type="STRING" id="31246.A0A183PXG0"/>
<gene>
    <name evidence="2" type="ORF">SMTD_LOCUS19046</name>
</gene>
<evidence type="ECO:0000313" key="2">
    <source>
        <dbReference type="EMBL" id="VDP78716.1"/>
    </source>
</evidence>
<dbReference type="Proteomes" id="UP000269396">
    <property type="component" value="Unassembled WGS sequence"/>
</dbReference>
<protein>
    <submittedName>
        <fullName evidence="2">Uncharacterized protein</fullName>
    </submittedName>
</protein>
<keyword evidence="3" id="KW-1185">Reference proteome</keyword>
<reference evidence="2 3" key="1">
    <citation type="submission" date="2018-11" db="EMBL/GenBank/DDBJ databases">
        <authorList>
            <consortium name="Pathogen Informatics"/>
        </authorList>
    </citation>
    <scope>NUCLEOTIDE SEQUENCE [LARGE SCALE GENOMIC DNA]</scope>
    <source>
        <strain>Denwood</strain>
        <strain evidence="3">Zambia</strain>
    </source>
</reference>